<dbReference type="EMBL" id="DXGA01000164">
    <property type="protein sequence ID" value="HIW94410.1"/>
    <property type="molecule type" value="Genomic_DNA"/>
</dbReference>
<protein>
    <submittedName>
        <fullName evidence="1">Zinc ribbon domain-containing protein</fullName>
    </submittedName>
</protein>
<sequence>MDERVRELLERVRATAVTVGEAAEATARYAGKCAGQMVDVAKLNMKIFDLRTDINALLRQAGQAVYDAHRGADTDDEALTQLLAQIDGKYAEIDELKERVSVLRAMRECPHCGASCGREDKFCKHCGGVLN</sequence>
<accession>A0A9D1UPW6</accession>
<evidence type="ECO:0000313" key="2">
    <source>
        <dbReference type="Proteomes" id="UP000824192"/>
    </source>
</evidence>
<dbReference type="AlphaFoldDB" id="A0A9D1UPW6"/>
<name>A0A9D1UPW6_9FIRM</name>
<gene>
    <name evidence="1" type="ORF">H9868_07715</name>
</gene>
<reference evidence="1" key="2">
    <citation type="submission" date="2021-04" db="EMBL/GenBank/DDBJ databases">
        <authorList>
            <person name="Gilroy R."/>
        </authorList>
    </citation>
    <scope>NUCLEOTIDE SEQUENCE</scope>
    <source>
        <strain evidence="1">ChiGjej6B6-1540</strain>
    </source>
</reference>
<evidence type="ECO:0000313" key="1">
    <source>
        <dbReference type="EMBL" id="HIW94410.1"/>
    </source>
</evidence>
<reference evidence="1" key="1">
    <citation type="journal article" date="2021" name="PeerJ">
        <title>Extensive microbial diversity within the chicken gut microbiome revealed by metagenomics and culture.</title>
        <authorList>
            <person name="Gilroy R."/>
            <person name="Ravi A."/>
            <person name="Getino M."/>
            <person name="Pursley I."/>
            <person name="Horton D.L."/>
            <person name="Alikhan N.F."/>
            <person name="Baker D."/>
            <person name="Gharbi K."/>
            <person name="Hall N."/>
            <person name="Watson M."/>
            <person name="Adriaenssens E.M."/>
            <person name="Foster-Nyarko E."/>
            <person name="Jarju S."/>
            <person name="Secka A."/>
            <person name="Antonio M."/>
            <person name="Oren A."/>
            <person name="Chaudhuri R.R."/>
            <person name="La Ragione R."/>
            <person name="Hildebrand F."/>
            <person name="Pallen M.J."/>
        </authorList>
    </citation>
    <scope>NUCLEOTIDE SEQUENCE</scope>
    <source>
        <strain evidence="1">ChiGjej6B6-1540</strain>
    </source>
</reference>
<dbReference type="Proteomes" id="UP000824192">
    <property type="component" value="Unassembled WGS sequence"/>
</dbReference>
<proteinExistence type="predicted"/>
<comment type="caution">
    <text evidence="1">The sequence shown here is derived from an EMBL/GenBank/DDBJ whole genome shotgun (WGS) entry which is preliminary data.</text>
</comment>
<organism evidence="1 2">
    <name type="scientific">Candidatus Flavonifractor merdipullorum</name>
    <dbReference type="NCBI Taxonomy" id="2838590"/>
    <lineage>
        <taxon>Bacteria</taxon>
        <taxon>Bacillati</taxon>
        <taxon>Bacillota</taxon>
        <taxon>Clostridia</taxon>
        <taxon>Eubacteriales</taxon>
        <taxon>Oscillospiraceae</taxon>
        <taxon>Flavonifractor</taxon>
    </lineage>
</organism>